<sequence length="83" mass="9667">MVLGLGHLNLGHFPPTKPFFAQLPYLERIYVQQQLEGWEDWVEQKAYSHQHLVPQATQEAQGMAAQKHQVMRMHSFKFGCTNM</sequence>
<name>A0A0D9Y6I7_9ORYZ</name>
<reference evidence="1" key="2">
    <citation type="submission" date="2015-04" db="UniProtKB">
        <authorList>
            <consortium name="EnsemblPlants"/>
        </authorList>
    </citation>
    <scope>IDENTIFICATION</scope>
</reference>
<accession>A0A0D9Y6I7</accession>
<dbReference type="Gramene" id="OGLUM01G12050.1">
    <property type="protein sequence ID" value="OGLUM01G12050.1"/>
    <property type="gene ID" value="OGLUM01G12050"/>
</dbReference>
<organism evidence="1">
    <name type="scientific">Oryza glumipatula</name>
    <dbReference type="NCBI Taxonomy" id="40148"/>
    <lineage>
        <taxon>Eukaryota</taxon>
        <taxon>Viridiplantae</taxon>
        <taxon>Streptophyta</taxon>
        <taxon>Embryophyta</taxon>
        <taxon>Tracheophyta</taxon>
        <taxon>Spermatophyta</taxon>
        <taxon>Magnoliopsida</taxon>
        <taxon>Liliopsida</taxon>
        <taxon>Poales</taxon>
        <taxon>Poaceae</taxon>
        <taxon>BOP clade</taxon>
        <taxon>Oryzoideae</taxon>
        <taxon>Oryzeae</taxon>
        <taxon>Oryzinae</taxon>
        <taxon>Oryza</taxon>
    </lineage>
</organism>
<dbReference type="HOGENOM" id="CLU_2546281_0_0_1"/>
<reference evidence="1" key="1">
    <citation type="submission" date="2013-08" db="EMBL/GenBank/DDBJ databases">
        <title>Oryza genome evolution.</title>
        <authorList>
            <person name="Wing R.A."/>
            <person name="Panaud O."/>
            <person name="Oliveira A.C."/>
        </authorList>
    </citation>
    <scope>NUCLEOTIDE SEQUENCE</scope>
</reference>
<evidence type="ECO:0000313" key="1">
    <source>
        <dbReference type="EnsemblPlants" id="OGLUM01G12050.1"/>
    </source>
</evidence>
<keyword evidence="2" id="KW-1185">Reference proteome</keyword>
<proteinExistence type="predicted"/>
<reference evidence="1" key="3">
    <citation type="submission" date="2018-05" db="EMBL/GenBank/DDBJ databases">
        <title>OgluRS3 (Oryza glumaepatula Reference Sequence Version 3).</title>
        <authorList>
            <person name="Zhang J."/>
            <person name="Kudrna D."/>
            <person name="Lee S."/>
            <person name="Talag J."/>
            <person name="Welchert J."/>
            <person name="Wing R.A."/>
        </authorList>
    </citation>
    <scope>NUCLEOTIDE SEQUENCE [LARGE SCALE GENOMIC DNA]</scope>
</reference>
<dbReference type="Proteomes" id="UP000026961">
    <property type="component" value="Chromosome 1"/>
</dbReference>
<dbReference type="AlphaFoldDB" id="A0A0D9Y6I7"/>
<dbReference type="EnsemblPlants" id="OGLUM01G12050.1">
    <property type="protein sequence ID" value="OGLUM01G12050.1"/>
    <property type="gene ID" value="OGLUM01G12050"/>
</dbReference>
<protein>
    <submittedName>
        <fullName evidence="1">Uncharacterized protein</fullName>
    </submittedName>
</protein>
<evidence type="ECO:0000313" key="2">
    <source>
        <dbReference type="Proteomes" id="UP000026961"/>
    </source>
</evidence>